<evidence type="ECO:0008006" key="2">
    <source>
        <dbReference type="Google" id="ProtNLM"/>
    </source>
</evidence>
<evidence type="ECO:0000313" key="1">
    <source>
        <dbReference type="EMBL" id="GAG83981.1"/>
    </source>
</evidence>
<dbReference type="Gene3D" id="3.40.50.300">
    <property type="entry name" value="P-loop containing nucleotide triphosphate hydrolases"/>
    <property type="match status" value="1"/>
</dbReference>
<comment type="caution">
    <text evidence="1">The sequence shown here is derived from an EMBL/GenBank/DDBJ whole genome shotgun (WGS) entry which is preliminary data.</text>
</comment>
<dbReference type="EMBL" id="BART01011352">
    <property type="protein sequence ID" value="GAG83981.1"/>
    <property type="molecule type" value="Genomic_DNA"/>
</dbReference>
<dbReference type="Pfam" id="PF13207">
    <property type="entry name" value="AAA_17"/>
    <property type="match status" value="1"/>
</dbReference>
<dbReference type="InterPro" id="IPR027417">
    <property type="entry name" value="P-loop_NTPase"/>
</dbReference>
<protein>
    <recommendedName>
        <fullName evidence="2">Adenylate kinase</fullName>
    </recommendedName>
</protein>
<dbReference type="AlphaFoldDB" id="X1CIB1"/>
<accession>X1CIB1</accession>
<gene>
    <name evidence="1" type="ORF">S01H4_24229</name>
</gene>
<reference evidence="1" key="1">
    <citation type="journal article" date="2014" name="Front. Microbiol.">
        <title>High frequency of phylogenetically diverse reductive dehalogenase-homologous genes in deep subseafloor sedimentary metagenomes.</title>
        <authorList>
            <person name="Kawai M."/>
            <person name="Futagami T."/>
            <person name="Toyoda A."/>
            <person name="Takaki Y."/>
            <person name="Nishi S."/>
            <person name="Hori S."/>
            <person name="Arai W."/>
            <person name="Tsubouchi T."/>
            <person name="Morono Y."/>
            <person name="Uchiyama I."/>
            <person name="Ito T."/>
            <person name="Fujiyama A."/>
            <person name="Inagaki F."/>
            <person name="Takami H."/>
        </authorList>
    </citation>
    <scope>NUCLEOTIDE SEQUENCE</scope>
    <source>
        <strain evidence="1">Expedition CK06-06</strain>
    </source>
</reference>
<feature type="non-terminal residue" evidence="1">
    <location>
        <position position="180"/>
    </location>
</feature>
<organism evidence="1">
    <name type="scientific">marine sediment metagenome</name>
    <dbReference type="NCBI Taxonomy" id="412755"/>
    <lineage>
        <taxon>unclassified sequences</taxon>
        <taxon>metagenomes</taxon>
        <taxon>ecological metagenomes</taxon>
    </lineage>
</organism>
<name>X1CIB1_9ZZZZ</name>
<proteinExistence type="predicted"/>
<sequence length="180" mass="20984">MKVLLTGQVGLDKGEFLKEVQRIAEKKGRRISFESIGSRMLQVYEGRHDDTTILNLPRGELNMCRRHVWKEITREAQAQRAEDIFIVNSHAVFRWHHGLFPAIDLDLVWELAPDVLVTLIDDVDKVVEGLEERGTGTFEMWELLAWREEEIWFTKFLRDGLSRLVKGKIEFFVLAKEHGP</sequence>